<sequence length="51" mass="5577">MVIPLGLDNQSLKNKAEDQAASRSEEIMLVIQGIGDASMARANSEIFSQLW</sequence>
<keyword evidence="2" id="KW-1185">Reference proteome</keyword>
<dbReference type="EMBL" id="CM031809">
    <property type="protein sequence ID" value="KAG6667584.1"/>
    <property type="molecule type" value="Genomic_DNA"/>
</dbReference>
<gene>
    <name evidence="1" type="ORF">CIPAW_01G110900</name>
</gene>
<name>A0A8T1RLD9_CARIL</name>
<dbReference type="AlphaFoldDB" id="A0A8T1RLD9"/>
<dbReference type="Proteomes" id="UP000811609">
    <property type="component" value="Chromosome 1"/>
</dbReference>
<accession>A0A8T1RLD9</accession>
<evidence type="ECO:0000313" key="1">
    <source>
        <dbReference type="EMBL" id="KAG6667584.1"/>
    </source>
</evidence>
<evidence type="ECO:0000313" key="2">
    <source>
        <dbReference type="Proteomes" id="UP000811609"/>
    </source>
</evidence>
<reference evidence="1" key="1">
    <citation type="submission" date="2020-12" db="EMBL/GenBank/DDBJ databases">
        <title>WGS assembly of Carya illinoinensis cv. Pawnee.</title>
        <authorList>
            <person name="Platts A."/>
            <person name="Shu S."/>
            <person name="Wright S."/>
            <person name="Barry K."/>
            <person name="Edger P."/>
            <person name="Pires J.C."/>
            <person name="Schmutz J."/>
        </authorList>
    </citation>
    <scope>NUCLEOTIDE SEQUENCE</scope>
    <source>
        <tissue evidence="1">Leaf</tissue>
    </source>
</reference>
<protein>
    <submittedName>
        <fullName evidence="1">Uncharacterized protein</fullName>
    </submittedName>
</protein>
<proteinExistence type="predicted"/>
<comment type="caution">
    <text evidence="1">The sequence shown here is derived from an EMBL/GenBank/DDBJ whole genome shotgun (WGS) entry which is preliminary data.</text>
</comment>
<organism evidence="1 2">
    <name type="scientific">Carya illinoinensis</name>
    <name type="common">Pecan</name>
    <dbReference type="NCBI Taxonomy" id="32201"/>
    <lineage>
        <taxon>Eukaryota</taxon>
        <taxon>Viridiplantae</taxon>
        <taxon>Streptophyta</taxon>
        <taxon>Embryophyta</taxon>
        <taxon>Tracheophyta</taxon>
        <taxon>Spermatophyta</taxon>
        <taxon>Magnoliopsida</taxon>
        <taxon>eudicotyledons</taxon>
        <taxon>Gunneridae</taxon>
        <taxon>Pentapetalae</taxon>
        <taxon>rosids</taxon>
        <taxon>fabids</taxon>
        <taxon>Fagales</taxon>
        <taxon>Juglandaceae</taxon>
        <taxon>Carya</taxon>
    </lineage>
</organism>